<gene>
    <name evidence="3" type="ORF">FPZ24_15230</name>
</gene>
<evidence type="ECO:0000313" key="3">
    <source>
        <dbReference type="EMBL" id="QDZ08651.1"/>
    </source>
</evidence>
<name>A0A5B8LKH3_9SPHN</name>
<dbReference type="RefSeq" id="WP_146573393.1">
    <property type="nucleotide sequence ID" value="NZ_CP042306.1"/>
</dbReference>
<feature type="compositionally biased region" description="Gly residues" evidence="1">
    <location>
        <begin position="80"/>
        <end position="94"/>
    </location>
</feature>
<keyword evidence="4" id="KW-1185">Reference proteome</keyword>
<evidence type="ECO:0000256" key="1">
    <source>
        <dbReference type="SAM" id="MobiDB-lite"/>
    </source>
</evidence>
<feature type="signal peptide" evidence="2">
    <location>
        <begin position="1"/>
        <end position="20"/>
    </location>
</feature>
<sequence length="94" mass="9387">MRGIKSTIALAMLASSSACAPVDATFGDAVKTDYSLQVINPDPRPAESAVLEGGSGDRAASANERYRKGETKQPQSIQTTGGGKGGGSAGSGSN</sequence>
<dbReference type="AlphaFoldDB" id="A0A5B8LKH3"/>
<dbReference type="PROSITE" id="PS51257">
    <property type="entry name" value="PROKAR_LIPOPROTEIN"/>
    <property type="match status" value="1"/>
</dbReference>
<feature type="region of interest" description="Disordered" evidence="1">
    <location>
        <begin position="38"/>
        <end position="94"/>
    </location>
</feature>
<keyword evidence="2" id="KW-0732">Signal</keyword>
<feature type="chain" id="PRO_5022688834" description="Lipoprotein" evidence="2">
    <location>
        <begin position="21"/>
        <end position="94"/>
    </location>
</feature>
<dbReference type="KEGG" id="spai:FPZ24_15230"/>
<organism evidence="3 4">
    <name type="scientific">Sphingomonas panacisoli</name>
    <dbReference type="NCBI Taxonomy" id="1813879"/>
    <lineage>
        <taxon>Bacteria</taxon>
        <taxon>Pseudomonadati</taxon>
        <taxon>Pseudomonadota</taxon>
        <taxon>Alphaproteobacteria</taxon>
        <taxon>Sphingomonadales</taxon>
        <taxon>Sphingomonadaceae</taxon>
        <taxon>Sphingomonas</taxon>
    </lineage>
</organism>
<accession>A0A5B8LKH3</accession>
<proteinExistence type="predicted"/>
<dbReference type="EMBL" id="CP042306">
    <property type="protein sequence ID" value="QDZ08651.1"/>
    <property type="molecule type" value="Genomic_DNA"/>
</dbReference>
<evidence type="ECO:0000313" key="4">
    <source>
        <dbReference type="Proteomes" id="UP000315673"/>
    </source>
</evidence>
<dbReference type="OrthoDB" id="7409056at2"/>
<dbReference type="Proteomes" id="UP000315673">
    <property type="component" value="Chromosome"/>
</dbReference>
<evidence type="ECO:0008006" key="5">
    <source>
        <dbReference type="Google" id="ProtNLM"/>
    </source>
</evidence>
<reference evidence="3 4" key="1">
    <citation type="submission" date="2019-07" db="EMBL/GenBank/DDBJ databases">
        <title>Full genome sequence of Sphingomonas sp. 4R-6-7(HKS19).</title>
        <authorList>
            <person name="Im W.-T."/>
        </authorList>
    </citation>
    <scope>NUCLEOTIDE SEQUENCE [LARGE SCALE GENOMIC DNA]</scope>
    <source>
        <strain evidence="3 4">HKS19</strain>
    </source>
</reference>
<protein>
    <recommendedName>
        <fullName evidence="5">Lipoprotein</fullName>
    </recommendedName>
</protein>
<evidence type="ECO:0000256" key="2">
    <source>
        <dbReference type="SAM" id="SignalP"/>
    </source>
</evidence>